<feature type="compositionally biased region" description="Basic and acidic residues" evidence="14">
    <location>
        <begin position="23"/>
        <end position="37"/>
    </location>
</feature>
<feature type="domain" description="Ion transport" evidence="16">
    <location>
        <begin position="511"/>
        <end position="767"/>
    </location>
</feature>
<feature type="transmembrane region" description="Helical" evidence="15">
    <location>
        <begin position="564"/>
        <end position="583"/>
    </location>
</feature>
<dbReference type="PANTHER" id="PTHR10582">
    <property type="entry name" value="TRANSIENT RECEPTOR POTENTIAL ION CHANNEL PROTEIN"/>
    <property type="match status" value="1"/>
</dbReference>
<dbReference type="InterPro" id="IPR005821">
    <property type="entry name" value="Ion_trans_dom"/>
</dbReference>
<feature type="transmembrane region" description="Helical" evidence="15">
    <location>
        <begin position="704"/>
        <end position="723"/>
    </location>
</feature>
<evidence type="ECO:0000256" key="1">
    <source>
        <dbReference type="ARBA" id="ARBA00004651"/>
    </source>
</evidence>
<gene>
    <name evidence="17" type="ORF">OFUS_LOCUS25281</name>
</gene>
<dbReference type="GO" id="GO:0098703">
    <property type="term" value="P:calcium ion import across plasma membrane"/>
    <property type="evidence" value="ECO:0007669"/>
    <property type="project" value="TreeGrafter"/>
</dbReference>
<keyword evidence="13" id="KW-0040">ANK repeat</keyword>
<feature type="transmembrane region" description="Helical" evidence="15">
    <location>
        <begin position="595"/>
        <end position="617"/>
    </location>
</feature>
<evidence type="ECO:0000256" key="14">
    <source>
        <dbReference type="SAM" id="MobiDB-lite"/>
    </source>
</evidence>
<evidence type="ECO:0000256" key="4">
    <source>
        <dbReference type="ARBA" id="ARBA00022568"/>
    </source>
</evidence>
<feature type="transmembrane region" description="Helical" evidence="15">
    <location>
        <begin position="504"/>
        <end position="526"/>
    </location>
</feature>
<accession>A0A8S4Q6K7</accession>
<feature type="region of interest" description="Disordered" evidence="14">
    <location>
        <begin position="1"/>
        <end position="53"/>
    </location>
</feature>
<evidence type="ECO:0000313" key="17">
    <source>
        <dbReference type="EMBL" id="CAH1801494.1"/>
    </source>
</evidence>
<protein>
    <recommendedName>
        <fullName evidence="16">Ion transport domain-containing protein</fullName>
    </recommendedName>
</protein>
<keyword evidence="18" id="KW-1185">Reference proteome</keyword>
<keyword evidence="3" id="KW-1003">Cell membrane</keyword>
<proteinExistence type="predicted"/>
<dbReference type="Pfam" id="PF12796">
    <property type="entry name" value="Ank_2"/>
    <property type="match status" value="1"/>
</dbReference>
<sequence>MEKYHNIPHINTDDGLSYSDPHGALDETDFHEYRNESEPGTPKKRGSFSFKEQELEIKKEDEIELRKTNDTDGILNDLNKSSNEKRNLEVVPELPERSPSGFMYTYNTHDRTYTRESSDQGVGCYCKKSKVEPLESIMMMNELFEDVWPDRDISTNEVSEYTSRIELAFKIDVAVYTKEVLTVSRLAYPNRLEALYKFISNIDTNLCLANQQYLGPLSETALHVALLFNNSICAKFLIENGTKALLMHEYGCSEYRGTTALHLAVVNGNIDIIDSMMKRLEPNERLELLHKRATGDFFREKFAASELPLSLSVWTGRLDIFRKLRSYGAEVDECEEFTGNNIIHSIVNFSKYDPVLACNMCTEVLECELHPSWWQREDKTKTDTVNKHSKSAKSHTIEIKQKLLGQKNKAGLTPLALAAKSVSPGIFDTIINTEDVYRFSQWKYGPASYNYYDVTEIDPSVCSPGSQSVLELLVYSPGITTGIEILSMKPIEQLLELKWKQMRIHFLCFSLLHAITMCLLFCYTAFRPLSNANVTTTDALNVAQTYLVRVKEPIVETFDTPSEALLWVSQIWVFLVAMVYLALDLVDLMRTPWFVIRPMVLMIVLELMFSLSAIIWFAFKLANVKEEDLALSIASLSGWTVMLFFSRGMQMFGFFSVMFQKMFFDDLPRFAITFGFVMISFTAAFFVIFQETRVDTLPPELKTIPITFLTLFRLLTGLADFEFIAESHYPPYCTILYLLFILVVNIVLVNMLIALFSDTYTRIAENSNVLWRKLRGAIVLMMERRIRWAYKCHSGLVKAFVNENDKIKLKWFLPVEDINFEKFLKNRDGKSVGAPAQNKNQ</sequence>
<keyword evidence="6 15" id="KW-0812">Transmembrane</keyword>
<dbReference type="Gene3D" id="1.25.40.20">
    <property type="entry name" value="Ankyrin repeat-containing domain"/>
    <property type="match status" value="1"/>
</dbReference>
<keyword evidence="8" id="KW-0106">Calcium</keyword>
<dbReference type="SUPFAM" id="SSF48403">
    <property type="entry name" value="Ankyrin repeat"/>
    <property type="match status" value="1"/>
</dbReference>
<dbReference type="InterPro" id="IPR036770">
    <property type="entry name" value="Ankyrin_rpt-contain_sf"/>
</dbReference>
<feature type="repeat" description="ANK" evidence="13">
    <location>
        <begin position="256"/>
        <end position="279"/>
    </location>
</feature>
<evidence type="ECO:0000256" key="6">
    <source>
        <dbReference type="ARBA" id="ARBA00022692"/>
    </source>
</evidence>
<dbReference type="InterPro" id="IPR024862">
    <property type="entry name" value="TRPV"/>
</dbReference>
<keyword evidence="9 15" id="KW-1133">Transmembrane helix</keyword>
<comment type="caution">
    <text evidence="17">The sequence shown here is derived from an EMBL/GenBank/DDBJ whole genome shotgun (WGS) entry which is preliminary data.</text>
</comment>
<dbReference type="Gene3D" id="1.10.287.70">
    <property type="match status" value="1"/>
</dbReference>
<comment type="subcellular location">
    <subcellularLocation>
        <location evidence="1">Cell membrane</location>
        <topology evidence="1">Multi-pass membrane protein</topology>
    </subcellularLocation>
</comment>
<evidence type="ECO:0000256" key="15">
    <source>
        <dbReference type="SAM" id="Phobius"/>
    </source>
</evidence>
<evidence type="ECO:0000256" key="8">
    <source>
        <dbReference type="ARBA" id="ARBA00022837"/>
    </source>
</evidence>
<keyword evidence="12" id="KW-0407">Ion channel</keyword>
<evidence type="ECO:0000256" key="12">
    <source>
        <dbReference type="ARBA" id="ARBA00023303"/>
    </source>
</evidence>
<keyword evidence="5" id="KW-0107">Calcium channel</keyword>
<evidence type="ECO:0000256" key="9">
    <source>
        <dbReference type="ARBA" id="ARBA00022989"/>
    </source>
</evidence>
<dbReference type="PROSITE" id="PS50297">
    <property type="entry name" value="ANK_REP_REGION"/>
    <property type="match status" value="1"/>
</dbReference>
<evidence type="ECO:0000256" key="5">
    <source>
        <dbReference type="ARBA" id="ARBA00022673"/>
    </source>
</evidence>
<evidence type="ECO:0000256" key="11">
    <source>
        <dbReference type="ARBA" id="ARBA00023136"/>
    </source>
</evidence>
<dbReference type="OrthoDB" id="6281279at2759"/>
<feature type="transmembrane region" description="Helical" evidence="15">
    <location>
        <begin position="735"/>
        <end position="756"/>
    </location>
</feature>
<feature type="transmembrane region" description="Helical" evidence="15">
    <location>
        <begin position="667"/>
        <end position="689"/>
    </location>
</feature>
<keyword evidence="10" id="KW-0406">Ion transport</keyword>
<evidence type="ECO:0000256" key="10">
    <source>
        <dbReference type="ARBA" id="ARBA00023065"/>
    </source>
</evidence>
<dbReference type="InterPro" id="IPR002110">
    <property type="entry name" value="Ankyrin_rpt"/>
</dbReference>
<dbReference type="PANTHER" id="PTHR10582:SF31">
    <property type="entry name" value="TRANSIENT RECEPTOR POTENTIAL CATION CHANNEL SUBFAMILY V MEMBER 6-LIKE"/>
    <property type="match status" value="1"/>
</dbReference>
<dbReference type="GO" id="GO:0005262">
    <property type="term" value="F:calcium channel activity"/>
    <property type="evidence" value="ECO:0007669"/>
    <property type="project" value="UniProtKB-KW"/>
</dbReference>
<keyword evidence="2" id="KW-0813">Transport</keyword>
<keyword evidence="7" id="KW-0677">Repeat</keyword>
<organism evidence="17 18">
    <name type="scientific">Owenia fusiformis</name>
    <name type="common">Polychaete worm</name>
    <dbReference type="NCBI Taxonomy" id="6347"/>
    <lineage>
        <taxon>Eukaryota</taxon>
        <taxon>Metazoa</taxon>
        <taxon>Spiralia</taxon>
        <taxon>Lophotrochozoa</taxon>
        <taxon>Annelida</taxon>
        <taxon>Polychaeta</taxon>
        <taxon>Sedentaria</taxon>
        <taxon>Canalipalpata</taxon>
        <taxon>Sabellida</taxon>
        <taxon>Oweniida</taxon>
        <taxon>Oweniidae</taxon>
        <taxon>Owenia</taxon>
    </lineage>
</organism>
<evidence type="ECO:0000313" key="18">
    <source>
        <dbReference type="Proteomes" id="UP000749559"/>
    </source>
</evidence>
<evidence type="ECO:0000256" key="13">
    <source>
        <dbReference type="PROSITE-ProRule" id="PRU00023"/>
    </source>
</evidence>
<evidence type="ECO:0000256" key="2">
    <source>
        <dbReference type="ARBA" id="ARBA00022448"/>
    </source>
</evidence>
<name>A0A8S4Q6K7_OWEFU</name>
<dbReference type="AlphaFoldDB" id="A0A8S4Q6K7"/>
<keyword evidence="4" id="KW-0109">Calcium transport</keyword>
<dbReference type="PROSITE" id="PS50088">
    <property type="entry name" value="ANK_REPEAT"/>
    <property type="match status" value="1"/>
</dbReference>
<evidence type="ECO:0000259" key="16">
    <source>
        <dbReference type="Pfam" id="PF00520"/>
    </source>
</evidence>
<evidence type="ECO:0000256" key="7">
    <source>
        <dbReference type="ARBA" id="ARBA00022737"/>
    </source>
</evidence>
<feature type="transmembrane region" description="Helical" evidence="15">
    <location>
        <begin position="629"/>
        <end position="646"/>
    </location>
</feature>
<dbReference type="SMART" id="SM00248">
    <property type="entry name" value="ANK"/>
    <property type="match status" value="4"/>
</dbReference>
<reference evidence="17" key="1">
    <citation type="submission" date="2022-03" db="EMBL/GenBank/DDBJ databases">
        <authorList>
            <person name="Martin C."/>
        </authorList>
    </citation>
    <scope>NUCLEOTIDE SEQUENCE</scope>
</reference>
<evidence type="ECO:0000256" key="3">
    <source>
        <dbReference type="ARBA" id="ARBA00022475"/>
    </source>
</evidence>
<dbReference type="Proteomes" id="UP000749559">
    <property type="component" value="Unassembled WGS sequence"/>
</dbReference>
<dbReference type="EMBL" id="CAIIXF020000012">
    <property type="protein sequence ID" value="CAH1801494.1"/>
    <property type="molecule type" value="Genomic_DNA"/>
</dbReference>
<dbReference type="Pfam" id="PF00520">
    <property type="entry name" value="Ion_trans"/>
    <property type="match status" value="1"/>
</dbReference>
<keyword evidence="11 15" id="KW-0472">Membrane</keyword>
<dbReference type="GO" id="GO:0005886">
    <property type="term" value="C:plasma membrane"/>
    <property type="evidence" value="ECO:0007669"/>
    <property type="project" value="UniProtKB-SubCell"/>
</dbReference>